<evidence type="ECO:0000313" key="2">
    <source>
        <dbReference type="Proteomes" id="UP000287033"/>
    </source>
</evidence>
<evidence type="ECO:0000313" key="1">
    <source>
        <dbReference type="EMBL" id="GCC46180.1"/>
    </source>
</evidence>
<dbReference type="EMBL" id="BEZZ01172460">
    <property type="protein sequence ID" value="GCC46180.1"/>
    <property type="molecule type" value="Genomic_DNA"/>
</dbReference>
<protein>
    <submittedName>
        <fullName evidence="1">Uncharacterized protein</fullName>
    </submittedName>
</protein>
<accession>A0A401TU70</accession>
<reference evidence="1 2" key="1">
    <citation type="journal article" date="2018" name="Nat. Ecol. Evol.">
        <title>Shark genomes provide insights into elasmobranch evolution and the origin of vertebrates.</title>
        <authorList>
            <person name="Hara Y"/>
            <person name="Yamaguchi K"/>
            <person name="Onimaru K"/>
            <person name="Kadota M"/>
            <person name="Koyanagi M"/>
            <person name="Keeley SD"/>
            <person name="Tatsumi K"/>
            <person name="Tanaka K"/>
            <person name="Motone F"/>
            <person name="Kageyama Y"/>
            <person name="Nozu R"/>
            <person name="Adachi N"/>
            <person name="Nishimura O"/>
            <person name="Nakagawa R"/>
            <person name="Tanegashima C"/>
            <person name="Kiyatake I"/>
            <person name="Matsumoto R"/>
            <person name="Murakumo K"/>
            <person name="Nishida K"/>
            <person name="Terakita A"/>
            <person name="Kuratani S"/>
            <person name="Sato K"/>
            <person name="Hyodo S Kuraku.S."/>
        </authorList>
    </citation>
    <scope>NUCLEOTIDE SEQUENCE [LARGE SCALE GENOMIC DNA]</scope>
</reference>
<gene>
    <name evidence="1" type="ORF">chiPu_0030014</name>
</gene>
<dbReference type="AlphaFoldDB" id="A0A401TU70"/>
<organism evidence="1 2">
    <name type="scientific">Chiloscyllium punctatum</name>
    <name type="common">Brownbanded bambooshark</name>
    <name type="synonym">Hemiscyllium punctatum</name>
    <dbReference type="NCBI Taxonomy" id="137246"/>
    <lineage>
        <taxon>Eukaryota</taxon>
        <taxon>Metazoa</taxon>
        <taxon>Chordata</taxon>
        <taxon>Craniata</taxon>
        <taxon>Vertebrata</taxon>
        <taxon>Chondrichthyes</taxon>
        <taxon>Elasmobranchii</taxon>
        <taxon>Galeomorphii</taxon>
        <taxon>Galeoidea</taxon>
        <taxon>Orectolobiformes</taxon>
        <taxon>Hemiscylliidae</taxon>
        <taxon>Chiloscyllium</taxon>
    </lineage>
</organism>
<proteinExistence type="predicted"/>
<sequence>MHDREPQSVGACYYLELCAEYVADILQVDRTITLSQIEPSLHNAVKGRGK</sequence>
<keyword evidence="2" id="KW-1185">Reference proteome</keyword>
<dbReference type="Proteomes" id="UP000287033">
    <property type="component" value="Unassembled WGS sequence"/>
</dbReference>
<feature type="non-terminal residue" evidence="1">
    <location>
        <position position="50"/>
    </location>
</feature>
<name>A0A401TU70_CHIPU</name>
<comment type="caution">
    <text evidence="1">The sequence shown here is derived from an EMBL/GenBank/DDBJ whole genome shotgun (WGS) entry which is preliminary data.</text>
</comment>